<organism evidence="2 3">
    <name type="scientific">Polarella glacialis</name>
    <name type="common">Dinoflagellate</name>
    <dbReference type="NCBI Taxonomy" id="89957"/>
    <lineage>
        <taxon>Eukaryota</taxon>
        <taxon>Sar</taxon>
        <taxon>Alveolata</taxon>
        <taxon>Dinophyceae</taxon>
        <taxon>Suessiales</taxon>
        <taxon>Suessiaceae</taxon>
        <taxon>Polarella</taxon>
    </lineage>
</organism>
<feature type="region of interest" description="Disordered" evidence="1">
    <location>
        <begin position="744"/>
        <end position="779"/>
    </location>
</feature>
<feature type="region of interest" description="Disordered" evidence="1">
    <location>
        <begin position="49"/>
        <end position="222"/>
    </location>
</feature>
<evidence type="ECO:0000313" key="3">
    <source>
        <dbReference type="Proteomes" id="UP000654075"/>
    </source>
</evidence>
<protein>
    <recommendedName>
        <fullName evidence="4">Inner centromere protein ARK-binding domain-containing protein</fullName>
    </recommendedName>
</protein>
<dbReference type="AlphaFoldDB" id="A0A813GNW7"/>
<sequence length="892" mass="92625">MASMGPLFDFSLQLQAACTSIADSQLQAISQNRAGFESWLAEALDLGRASLSSPPRAVPASERPTVRLLRTAAPPTKPAGDTRPAQAKVLDSPPARSPEQPQRERAAEKSPESPAKRPRTDCADASPEGCRQDLKHLPLEQVGAAPSPCRATLKMKPVPSTPPPQGPPPSGFGMGSKPTITASSQDSAGPPSPKKRSRPQGEENEETPVTPVKEAWASSTQVRPEVPVVASAISALPPPRIGLFASASAPAAAAPAIFAQPSNTEVTEEIYTPRAAAPAATSAWQSSALFAPPPPSPAPAQHASVTEPFTLGATAAIKTEALGSAQAASGGGGLRRPPASAQQGLGDAPLTARNVAGNSEHVHRMERSPKSPKATPVRVQERIMMFETKNTPGMRQPGVAVASSAGRFGSAARANALVAGGSALGPGSVAAANHGAATAGPGGVVDGCSLFTPIQRQPQQMSGDVMPKELFRSQSEMIRAPRQGPPPGLPGASKLRAPMGSSASSQSLAQPAAYSNLFSSASANSFVQAGMRGPDGSVAAASNSDAFDRLAAGGRRDDVAKPKSLLLAGQAKLQEEKSARERHERQQERDRARAAASVAASFSAERVPPPGGVASLNTSALNTSAGSIQGSQVSKNPAPKASVFGHGPGDQPAAKKKAIRRSAVLCPGDGAAGPPATTAPGASAPYRPAAVPALPLQELAARAAASSSSSSSAANEGSLATSKGPRPPVPAFRDPAQIVRQMELEPKDPEDNYELSDCGGDSDQEDAAGERERQRGSKHVPKWCGEYLQVLSTQADVDPDTIFGSRVPQCIQEDIFTDDMYESVGKKRPKRARGSSGDWRKDRLTRTEIRDYKNRMGHKRSWDEENGVAAGGFRVVWGSFCFVSGRQLSVVR</sequence>
<reference evidence="2" key="1">
    <citation type="submission" date="2021-02" db="EMBL/GenBank/DDBJ databases">
        <authorList>
            <person name="Dougan E. K."/>
            <person name="Rhodes N."/>
            <person name="Thang M."/>
            <person name="Chan C."/>
        </authorList>
    </citation>
    <scope>NUCLEOTIDE SEQUENCE</scope>
</reference>
<feature type="compositionally biased region" description="Low complexity" evidence="1">
    <location>
        <begin position="667"/>
        <end position="685"/>
    </location>
</feature>
<comment type="caution">
    <text evidence="2">The sequence shown here is derived from an EMBL/GenBank/DDBJ whole genome shotgun (WGS) entry which is preliminary data.</text>
</comment>
<dbReference type="OrthoDB" id="448347at2759"/>
<evidence type="ECO:0000313" key="2">
    <source>
        <dbReference type="EMBL" id="CAE8624554.1"/>
    </source>
</evidence>
<keyword evidence="3" id="KW-1185">Reference proteome</keyword>
<feature type="region of interest" description="Disordered" evidence="1">
    <location>
        <begin position="324"/>
        <end position="351"/>
    </location>
</feature>
<dbReference type="EMBL" id="CAJNNV010028420">
    <property type="protein sequence ID" value="CAE8624554.1"/>
    <property type="molecule type" value="Genomic_DNA"/>
</dbReference>
<feature type="compositionally biased region" description="Low complexity" evidence="1">
    <location>
        <begin position="594"/>
        <end position="604"/>
    </location>
</feature>
<feature type="compositionally biased region" description="Low complexity" evidence="1">
    <location>
        <begin position="700"/>
        <end position="714"/>
    </location>
</feature>
<feature type="compositionally biased region" description="Pro residues" evidence="1">
    <location>
        <begin position="159"/>
        <end position="170"/>
    </location>
</feature>
<feature type="region of interest" description="Disordered" evidence="1">
    <location>
        <begin position="699"/>
        <end position="732"/>
    </location>
</feature>
<evidence type="ECO:0008006" key="4">
    <source>
        <dbReference type="Google" id="ProtNLM"/>
    </source>
</evidence>
<evidence type="ECO:0000256" key="1">
    <source>
        <dbReference type="SAM" id="MobiDB-lite"/>
    </source>
</evidence>
<feature type="region of interest" description="Disordered" evidence="1">
    <location>
        <begin position="625"/>
        <end position="687"/>
    </location>
</feature>
<accession>A0A813GNW7</accession>
<dbReference type="OMA" id="SEMIRAP"/>
<feature type="region of interest" description="Disordered" evidence="1">
    <location>
        <begin position="479"/>
        <end position="506"/>
    </location>
</feature>
<feature type="compositionally biased region" description="Basic and acidic residues" evidence="1">
    <location>
        <begin position="101"/>
        <end position="122"/>
    </location>
</feature>
<feature type="compositionally biased region" description="Polar residues" evidence="1">
    <location>
        <begin position="625"/>
        <end position="635"/>
    </location>
</feature>
<feature type="compositionally biased region" description="Basic and acidic residues" evidence="1">
    <location>
        <begin position="573"/>
        <end position="593"/>
    </location>
</feature>
<gene>
    <name evidence="2" type="ORF">PGLA1383_LOCUS41666</name>
</gene>
<proteinExistence type="predicted"/>
<dbReference type="Proteomes" id="UP000654075">
    <property type="component" value="Unassembled WGS sequence"/>
</dbReference>
<name>A0A813GNW7_POLGL</name>
<feature type="region of interest" description="Disordered" evidence="1">
    <location>
        <begin position="561"/>
        <end position="613"/>
    </location>
</feature>